<keyword evidence="2 6" id="KW-0812">Transmembrane</keyword>
<keyword evidence="3" id="KW-1043">Host membrane</keyword>
<comment type="caution">
    <text evidence="7">The sequence shown here is derived from an EMBL/GenBank/DDBJ whole genome shotgun (WGS) entry which is preliminary data.</text>
</comment>
<evidence type="ECO:0000313" key="7">
    <source>
        <dbReference type="EMBL" id="MUK51439.1"/>
    </source>
</evidence>
<name>A0A844P7H4_ALIFS</name>
<dbReference type="AlphaFoldDB" id="A0A844P7H4"/>
<evidence type="ECO:0000256" key="2">
    <source>
        <dbReference type="ARBA" id="ARBA00022692"/>
    </source>
</evidence>
<sequence length="121" mass="12834">MPVFLLPVLGSIATALRIPAIVAFIAGLVAQLVAWFSVFIARGIALNLAIVVLVVALAVAISAGFWSMLEGISYVLPPEFSKAMGMITPSNAVPCLSTIAAAKIARWVWIWQVYAIHKVTG</sequence>
<dbReference type="InterPro" id="IPR035210">
    <property type="entry name" value="DUF5455"/>
</dbReference>
<proteinExistence type="predicted"/>
<evidence type="ECO:0000256" key="1">
    <source>
        <dbReference type="ARBA" id="ARBA00004551"/>
    </source>
</evidence>
<dbReference type="GO" id="GO:0033644">
    <property type="term" value="C:host cell membrane"/>
    <property type="evidence" value="ECO:0007669"/>
    <property type="project" value="UniProtKB-SubCell"/>
</dbReference>
<protein>
    <submittedName>
        <fullName evidence="7">Uncharacterized protein</fullName>
    </submittedName>
</protein>
<evidence type="ECO:0000256" key="5">
    <source>
        <dbReference type="ARBA" id="ARBA00023136"/>
    </source>
</evidence>
<dbReference type="RefSeq" id="WP_155656753.1">
    <property type="nucleotide sequence ID" value="NZ_WOBN01000058.1"/>
</dbReference>
<evidence type="ECO:0000256" key="6">
    <source>
        <dbReference type="SAM" id="Phobius"/>
    </source>
</evidence>
<keyword evidence="5 6" id="KW-0472">Membrane</keyword>
<comment type="subcellular location">
    <subcellularLocation>
        <location evidence="1">Host membrane</location>
    </subcellularLocation>
</comment>
<evidence type="ECO:0000256" key="4">
    <source>
        <dbReference type="ARBA" id="ARBA00022989"/>
    </source>
</evidence>
<accession>A0A844P7H4</accession>
<feature type="transmembrane region" description="Helical" evidence="6">
    <location>
        <begin position="20"/>
        <end position="41"/>
    </location>
</feature>
<evidence type="ECO:0000256" key="3">
    <source>
        <dbReference type="ARBA" id="ARBA00022870"/>
    </source>
</evidence>
<dbReference type="Pfam" id="PF17537">
    <property type="entry name" value="DUF5455"/>
    <property type="match status" value="1"/>
</dbReference>
<feature type="transmembrane region" description="Helical" evidence="6">
    <location>
        <begin position="48"/>
        <end position="69"/>
    </location>
</feature>
<reference evidence="7 8" key="1">
    <citation type="submission" date="2019-11" db="EMBL/GenBank/DDBJ databases">
        <title>Using colonization assays and comparative genomics to discover symbiosis behaviors and factors in Vibrio fischeri.</title>
        <authorList>
            <person name="Bongrand C."/>
            <person name="Moriano-Gutierrez S."/>
            <person name="Arevalo P."/>
            <person name="Mcfall-Ngai M."/>
            <person name="Visick K."/>
            <person name="Polz M.F."/>
            <person name="Ruby E.G."/>
        </authorList>
    </citation>
    <scope>NUCLEOTIDE SEQUENCE [LARGE SCALE GENOMIC DNA]</scope>
    <source>
        <strain evidence="8">emors.4.1</strain>
    </source>
</reference>
<organism evidence="7 8">
    <name type="scientific">Aliivibrio fischeri</name>
    <name type="common">Vibrio fischeri</name>
    <dbReference type="NCBI Taxonomy" id="668"/>
    <lineage>
        <taxon>Bacteria</taxon>
        <taxon>Pseudomonadati</taxon>
        <taxon>Pseudomonadota</taxon>
        <taxon>Gammaproteobacteria</taxon>
        <taxon>Vibrionales</taxon>
        <taxon>Vibrionaceae</taxon>
        <taxon>Aliivibrio</taxon>
    </lineage>
</organism>
<gene>
    <name evidence="7" type="ORF">GNP88_20325</name>
</gene>
<dbReference type="Proteomes" id="UP000448038">
    <property type="component" value="Unassembled WGS sequence"/>
</dbReference>
<evidence type="ECO:0000313" key="8">
    <source>
        <dbReference type="Proteomes" id="UP000448038"/>
    </source>
</evidence>
<keyword evidence="4 6" id="KW-1133">Transmembrane helix</keyword>
<dbReference type="EMBL" id="WOBN01000058">
    <property type="protein sequence ID" value="MUK51439.1"/>
    <property type="molecule type" value="Genomic_DNA"/>
</dbReference>